<reference evidence="3" key="1">
    <citation type="journal article" date="2023" name="Commun. Biol.">
        <title>Genome analysis of Parmales, the sister group of diatoms, reveals the evolutionary specialization of diatoms from phago-mixotrophs to photoautotrophs.</title>
        <authorList>
            <person name="Ban H."/>
            <person name="Sato S."/>
            <person name="Yoshikawa S."/>
            <person name="Yamada K."/>
            <person name="Nakamura Y."/>
            <person name="Ichinomiya M."/>
            <person name="Sato N."/>
            <person name="Blanc-Mathieu R."/>
            <person name="Endo H."/>
            <person name="Kuwata A."/>
            <person name="Ogata H."/>
        </authorList>
    </citation>
    <scope>NUCLEOTIDE SEQUENCE [LARGE SCALE GENOMIC DNA]</scope>
    <source>
        <strain evidence="3">NIES 3701</strain>
    </source>
</reference>
<proteinExistence type="predicted"/>
<organism evidence="2 3">
    <name type="scientific">Triparma strigata</name>
    <dbReference type="NCBI Taxonomy" id="1606541"/>
    <lineage>
        <taxon>Eukaryota</taxon>
        <taxon>Sar</taxon>
        <taxon>Stramenopiles</taxon>
        <taxon>Ochrophyta</taxon>
        <taxon>Bolidophyceae</taxon>
        <taxon>Parmales</taxon>
        <taxon>Triparmaceae</taxon>
        <taxon>Triparma</taxon>
    </lineage>
</organism>
<dbReference type="AlphaFoldDB" id="A0A9W7ENR9"/>
<evidence type="ECO:0000313" key="3">
    <source>
        <dbReference type="Proteomes" id="UP001165085"/>
    </source>
</evidence>
<accession>A0A9W7ENR9</accession>
<keyword evidence="3" id="KW-1185">Reference proteome</keyword>
<comment type="caution">
    <text evidence="2">The sequence shown here is derived from an EMBL/GenBank/DDBJ whole genome shotgun (WGS) entry which is preliminary data.</text>
</comment>
<protein>
    <submittedName>
        <fullName evidence="2">Uncharacterized protein</fullName>
    </submittedName>
</protein>
<evidence type="ECO:0000256" key="1">
    <source>
        <dbReference type="SAM" id="MobiDB-lite"/>
    </source>
</evidence>
<dbReference type="EMBL" id="BRXY01000309">
    <property type="protein sequence ID" value="GMH85968.1"/>
    <property type="molecule type" value="Genomic_DNA"/>
</dbReference>
<sequence length="83" mass="9286">MSYGYKEEDSDEDTNPLNVWMDDDSLAPPCGCEIDFIPHMLEMGKVKEVSSLLKIVAEARCRRMPSTQQWGDTCDGVPVSGFL</sequence>
<name>A0A9W7ENR9_9STRA</name>
<feature type="region of interest" description="Disordered" evidence="1">
    <location>
        <begin position="1"/>
        <end position="20"/>
    </location>
</feature>
<evidence type="ECO:0000313" key="2">
    <source>
        <dbReference type="EMBL" id="GMH85968.1"/>
    </source>
</evidence>
<dbReference type="Proteomes" id="UP001165085">
    <property type="component" value="Unassembled WGS sequence"/>
</dbReference>
<dbReference type="OrthoDB" id="66144at2759"/>
<gene>
    <name evidence="2" type="ORF">TrST_g9960</name>
</gene>